<dbReference type="InParanoid" id="A0A3Q7IM37"/>
<evidence type="ECO:0000256" key="1">
    <source>
        <dbReference type="SAM" id="SignalP"/>
    </source>
</evidence>
<dbReference type="EnsemblPlants" id="Solyc08g075353.1.1">
    <property type="protein sequence ID" value="Solyc08g075353.1.1"/>
    <property type="gene ID" value="Solyc08g075353.1"/>
</dbReference>
<dbReference type="AlphaFoldDB" id="A0A3Q7IM37"/>
<dbReference type="Gramene" id="Solyc08g075353.1.1">
    <property type="protein sequence ID" value="Solyc08g075353.1.1"/>
    <property type="gene ID" value="Solyc08g075353.1"/>
</dbReference>
<accession>A0A3Q7IM37</accession>
<sequence>MNMISFKLTLVFTLLLLSRGYAPSVTPCKETVNCNIRCRDNETPICAHGTCYCQRCNLFPPPDFLSSDQSFVNQKCTLYPQDPSCKK</sequence>
<keyword evidence="1" id="KW-0732">Signal</keyword>
<evidence type="ECO:0000313" key="3">
    <source>
        <dbReference type="Proteomes" id="UP000004994"/>
    </source>
</evidence>
<feature type="chain" id="PRO_5018596988" evidence="1">
    <location>
        <begin position="23"/>
        <end position="87"/>
    </location>
</feature>
<dbReference type="OMA" id="NICLHNT"/>
<reference evidence="2" key="2">
    <citation type="submission" date="2019-01" db="UniProtKB">
        <authorList>
            <consortium name="EnsemblPlants"/>
        </authorList>
    </citation>
    <scope>IDENTIFICATION</scope>
    <source>
        <strain evidence="2">cv. Heinz 1706</strain>
    </source>
</reference>
<reference evidence="2" key="1">
    <citation type="journal article" date="2012" name="Nature">
        <title>The tomato genome sequence provides insights into fleshy fruit evolution.</title>
        <authorList>
            <consortium name="Tomato Genome Consortium"/>
        </authorList>
    </citation>
    <scope>NUCLEOTIDE SEQUENCE [LARGE SCALE GENOMIC DNA]</scope>
    <source>
        <strain evidence="2">cv. Heinz 1706</strain>
    </source>
</reference>
<proteinExistence type="predicted"/>
<dbReference type="Proteomes" id="UP000004994">
    <property type="component" value="Chromosome 8"/>
</dbReference>
<name>A0A3Q7IM37_SOLLC</name>
<protein>
    <submittedName>
        <fullName evidence="2">Uncharacterized protein</fullName>
    </submittedName>
</protein>
<feature type="signal peptide" evidence="1">
    <location>
        <begin position="1"/>
        <end position="22"/>
    </location>
</feature>
<keyword evidence="3" id="KW-1185">Reference proteome</keyword>
<organism evidence="2">
    <name type="scientific">Solanum lycopersicum</name>
    <name type="common">Tomato</name>
    <name type="synonym">Lycopersicon esculentum</name>
    <dbReference type="NCBI Taxonomy" id="4081"/>
    <lineage>
        <taxon>Eukaryota</taxon>
        <taxon>Viridiplantae</taxon>
        <taxon>Streptophyta</taxon>
        <taxon>Embryophyta</taxon>
        <taxon>Tracheophyta</taxon>
        <taxon>Spermatophyta</taxon>
        <taxon>Magnoliopsida</taxon>
        <taxon>eudicotyledons</taxon>
        <taxon>Gunneridae</taxon>
        <taxon>Pentapetalae</taxon>
        <taxon>asterids</taxon>
        <taxon>lamiids</taxon>
        <taxon>Solanales</taxon>
        <taxon>Solanaceae</taxon>
        <taxon>Solanoideae</taxon>
        <taxon>Solaneae</taxon>
        <taxon>Solanum</taxon>
        <taxon>Solanum subgen. Lycopersicon</taxon>
    </lineage>
</organism>
<evidence type="ECO:0000313" key="2">
    <source>
        <dbReference type="EnsemblPlants" id="Solyc08g075353.1.1"/>
    </source>
</evidence>